<organism evidence="1 2">
    <name type="scientific">Paratrimastix pyriformis</name>
    <dbReference type="NCBI Taxonomy" id="342808"/>
    <lineage>
        <taxon>Eukaryota</taxon>
        <taxon>Metamonada</taxon>
        <taxon>Preaxostyla</taxon>
        <taxon>Paratrimastigidae</taxon>
        <taxon>Paratrimastix</taxon>
    </lineage>
</organism>
<comment type="caution">
    <text evidence="1">The sequence shown here is derived from an EMBL/GenBank/DDBJ whole genome shotgun (WGS) entry which is preliminary data.</text>
</comment>
<evidence type="ECO:0000313" key="2">
    <source>
        <dbReference type="Proteomes" id="UP001141327"/>
    </source>
</evidence>
<accession>A0ABQ8ULX7</accession>
<dbReference type="PANTHER" id="PTHR38926:SF72">
    <property type="entry name" value="IM:7136021-RELATED"/>
    <property type="match status" value="1"/>
</dbReference>
<proteinExistence type="predicted"/>
<protein>
    <submittedName>
        <fullName evidence="1">Uncharacterized protein</fullName>
    </submittedName>
</protein>
<dbReference type="EMBL" id="JAPMOS010000017">
    <property type="protein sequence ID" value="KAJ4459818.1"/>
    <property type="molecule type" value="Genomic_DNA"/>
</dbReference>
<dbReference type="InterPro" id="IPR032675">
    <property type="entry name" value="LRR_dom_sf"/>
</dbReference>
<dbReference type="Proteomes" id="UP001141327">
    <property type="component" value="Unassembled WGS sequence"/>
</dbReference>
<evidence type="ECO:0000313" key="1">
    <source>
        <dbReference type="EMBL" id="KAJ4459818.1"/>
    </source>
</evidence>
<dbReference type="SUPFAM" id="SSF52047">
    <property type="entry name" value="RNI-like"/>
    <property type="match status" value="2"/>
</dbReference>
<sequence>MDMDKALPKIGISQRTCQACGITLPEGCPLVEKLEHCRSRLHLQHFVQSQQLFTGSEIVPCDIDKQFRHLCLLCCCGVETPKTAEHLASAAHASQRVLASLPPAVSASSGPAGSVRDEDAVASRHTATPATVSHLWESLPSELVRAIVEASPRPDRCYIQLMGLSHGIRTAIRGALRELSFDDPSDPVLSELIRPTPDALAALIGPCKSLRKLTLSIPEGWCDLDEAAQGRCLDAIFAGHTQLAALEFRMGVEASWFVFFSESHLERILGHLPGLVELTCRQIDMTARLLAVLARSCPGLQALRCSIPYGCASPDWTALTPLSGTLKQLDLGSYSNPKIMAVLVCGLTAVTSLKLADCPPAALRPLAPHLSVLELIAMDDEDLPGPWLCRLTGLTLVLGGGADRPFSARLARLLSANQATLRNLGLSMSLPATEAPALVAALRGLPHLAGLHLAVSGDCSFAALMPPDLLDRLTRLEINIKSTPYGFDFATPEAADDLVLRIASPSLQRLSLVVAKLDRLVVACPALEQLTLGMWSDCLLSLGCPRLRHLQMPALRLAGDGAGAGPAPAPMPDLEHVELTEDTYWTNPAWLLAGGCPRLRVLSGVRLTRPDLLARLGACASLVRLEQLDVTWLRGPQVLRLPGQVEQLRLEIKASHKRGPLRVSPVDMCVEAPGLLVFDLGIVAESPSARVRLHNCPSLMFLFLGSGAASVGLQVDEDAGIPTMQPREISLDGGLEPSNLLDLLARHGARLCKLSLLGGALRGAAWPPLTQALSRLPRLTSLELGLARQSARLDLACPQLRRLRITDTDRVKVVLACPQLRELKGCAAPCQELEFVVPAPNLDPNDLRGFVRNL</sequence>
<name>A0ABQ8ULX7_9EUKA</name>
<dbReference type="Gene3D" id="3.80.10.10">
    <property type="entry name" value="Ribonuclease Inhibitor"/>
    <property type="match status" value="1"/>
</dbReference>
<reference evidence="1" key="1">
    <citation type="journal article" date="2022" name="bioRxiv">
        <title>Genomics of Preaxostyla Flagellates Illuminates Evolutionary Transitions and the Path Towards Mitochondrial Loss.</title>
        <authorList>
            <person name="Novak L.V.F."/>
            <person name="Treitli S.C."/>
            <person name="Pyrih J."/>
            <person name="Halakuc P."/>
            <person name="Pipaliya S.V."/>
            <person name="Vacek V."/>
            <person name="Brzon O."/>
            <person name="Soukal P."/>
            <person name="Eme L."/>
            <person name="Dacks J.B."/>
            <person name="Karnkowska A."/>
            <person name="Elias M."/>
            <person name="Hampl V."/>
        </authorList>
    </citation>
    <scope>NUCLEOTIDE SEQUENCE</scope>
    <source>
        <strain evidence="1">RCP-MX</strain>
    </source>
</reference>
<gene>
    <name evidence="1" type="ORF">PAPYR_4219</name>
</gene>
<keyword evidence="2" id="KW-1185">Reference proteome</keyword>
<dbReference type="PANTHER" id="PTHR38926">
    <property type="entry name" value="F-BOX DOMAIN CONTAINING PROTEIN, EXPRESSED"/>
    <property type="match status" value="1"/>
</dbReference>